<dbReference type="Gene3D" id="3.90.1110.10">
    <property type="entry name" value="RNA polymerase Rpb2, domain 2"/>
    <property type="match status" value="1"/>
</dbReference>
<dbReference type="InterPro" id="IPR007642">
    <property type="entry name" value="RNA_pol_Rpb2_2"/>
</dbReference>
<evidence type="ECO:0000256" key="13">
    <source>
        <dbReference type="RuleBase" id="RU000434"/>
    </source>
</evidence>
<keyword evidence="4 14" id="KW-0808">Transferase</keyword>
<comment type="subcellular location">
    <subcellularLocation>
        <location evidence="1">Nucleus</location>
    </subcellularLocation>
</comment>
<dbReference type="Pfam" id="PF04563">
    <property type="entry name" value="RNA_pol_Rpb2_1"/>
    <property type="match status" value="1"/>
</dbReference>
<feature type="domain" description="RNA polymerase Rpb2" evidence="21">
    <location>
        <begin position="629"/>
        <end position="661"/>
    </location>
</feature>
<dbReference type="Gene3D" id="3.90.1800.10">
    <property type="entry name" value="RNA polymerase alpha subunit dimerisation domain"/>
    <property type="match status" value="1"/>
</dbReference>
<dbReference type="InterPro" id="IPR015712">
    <property type="entry name" value="DNA-dir_RNA_pol_su2"/>
</dbReference>
<feature type="domain" description="DNA-directed RNA polymerase subunit 2 hybrid-binding" evidence="15">
    <location>
        <begin position="676"/>
        <end position="1048"/>
    </location>
</feature>
<dbReference type="Pfam" id="PF04567">
    <property type="entry name" value="RNA_pol_Rpb2_5"/>
    <property type="match status" value="1"/>
</dbReference>
<dbReference type="Pfam" id="PF04565">
    <property type="entry name" value="RNA_pol_Rpb2_3"/>
    <property type="match status" value="1"/>
</dbReference>
<accession>A0A2P6PEM9</accession>
<dbReference type="Gene3D" id="2.40.50.150">
    <property type="match status" value="1"/>
</dbReference>
<dbReference type="STRING" id="74649.A0A2P6PEM9"/>
<dbReference type="Pfam" id="PF04561">
    <property type="entry name" value="RNA_pol_Rpb2_2"/>
    <property type="match status" value="1"/>
</dbReference>
<evidence type="ECO:0000259" key="17">
    <source>
        <dbReference type="Pfam" id="PF04561"/>
    </source>
</evidence>
<dbReference type="InterPro" id="IPR007641">
    <property type="entry name" value="RNA_pol_Rpb2_7"/>
</dbReference>
<feature type="domain" description="RNA polymerase Rpb2" evidence="19">
    <location>
        <begin position="446"/>
        <end position="510"/>
    </location>
</feature>
<dbReference type="InterPro" id="IPR007645">
    <property type="entry name" value="RNA_pol_Rpb2_3"/>
</dbReference>
<evidence type="ECO:0000256" key="14">
    <source>
        <dbReference type="RuleBase" id="RU363031"/>
    </source>
</evidence>
<dbReference type="GO" id="GO:0008270">
    <property type="term" value="F:zinc ion binding"/>
    <property type="evidence" value="ECO:0007669"/>
    <property type="project" value="UniProtKB-KW"/>
</dbReference>
<dbReference type="Pfam" id="PF00562">
    <property type="entry name" value="RNA_pol_Rpb2_6"/>
    <property type="match status" value="1"/>
</dbReference>
<comment type="function">
    <text evidence="14">DNA-dependent RNA polymerase catalyzes the transcription of DNA into RNA using the four ribonucleoside triphosphates as substrates.</text>
</comment>
<dbReference type="Gramene" id="PRQ20387">
    <property type="protein sequence ID" value="PRQ20387"/>
    <property type="gene ID" value="RchiOBHm_Chr7g0227611"/>
</dbReference>
<dbReference type="FunFam" id="3.90.1070.20:FF:000002">
    <property type="entry name" value="DNA-directed RNA polymerase subunit beta"/>
    <property type="match status" value="1"/>
</dbReference>
<dbReference type="InterPro" id="IPR014724">
    <property type="entry name" value="RNA_pol_RPB2_OB-fold"/>
</dbReference>
<dbReference type="GO" id="GO:0003899">
    <property type="term" value="F:DNA-directed RNA polymerase activity"/>
    <property type="evidence" value="ECO:0007669"/>
    <property type="project" value="UniProtKB-EC"/>
</dbReference>
<dbReference type="InterPro" id="IPR007120">
    <property type="entry name" value="DNA-dir_RNAP_su2_dom"/>
</dbReference>
<dbReference type="CDD" id="cd00653">
    <property type="entry name" value="RNA_pol_B_RPB2"/>
    <property type="match status" value="1"/>
</dbReference>
<evidence type="ECO:0000256" key="4">
    <source>
        <dbReference type="ARBA" id="ARBA00022679"/>
    </source>
</evidence>
<dbReference type="GO" id="GO:0009561">
    <property type="term" value="P:megagametogenesis"/>
    <property type="evidence" value="ECO:0007669"/>
    <property type="project" value="UniProtKB-ARBA"/>
</dbReference>
<sequence>MGVPVKSLLDPNPGAAIDKQFLAAPIKSATDKFALLPELLKVRGIVREHLDSFNYFVNTGIKRIVRANDRIVSAVDPRIYIKFFNVEIGEASVTRDGVTDKIAPHTCRLSDMTYSAPVKVNVEYVEGAHDLTPRRKAGVTICTMPIMLRSCKCILAGKSDSELAKLGECPLDPGGYFVIKGSERVLLIQEQLSKNRIIIGKDKKGNVTASVTSSTEKMKSKTVIEFDKSKKTVSLLINAFEKKVPIMVLMKAMGMQSDQEVVQMLGRDPRYGALLLPSIEECAKVEIYNKEQALVYLEGKLAKKREKDGTHGRVISVLADVLLANVAVTRGNFRLKCMYVGVMLRRMMDSVLNKGAVDDTDYVGNKRFELSGQLISLLFEDQFKTMIESARKELDTKMLPKAKPGRGLALLSLIQKPRISEGLERALSTGNFIIDRFRMKKSGVTQVLTRLSFIGALGSMTKTKPQVEKSAKVSGPRALQPSQWGMLCPCDTPEGQDIGLVKNLALLAHVTTDEVDGPLISLCYSLGVEDLEQLSAEELHSQNSFLVLFNGNILGVHRKPQRFATAMRKLRRAGKIGQFVSVFVNEKQSCVQIASDGGRVCRPLIIADKGISRVKGHHMEELKAGYRTFDDFLNDGLIEYLDVNEQNNALIALYENQTTAETTHIEIEPLGILGVIAGLIPYPHHNQSPRNTYQCAMGKQAMGNIAYNQLRRMDTLLYLLVYPQRPLLTTKTIELVGYDKLGAGQNATVAVMSYSGYDIEDAIVMNKSSLDRGFGRSIYMKRFSDGIKTYKTRGTEVVKQDIIARPDTDGKYYNDKMRVLDDDGIALPGEIIAPDEILLNKQVPSTNKSGHRPAPLKYKGPEGESYVLDKVSMYPDKYNNLQCKFLVRHTRRPEVGDKFSSRHGQKGVCGTIVQQEDFPFSERGICPDLIMNPHGFPSRMTVGKMIELLGSKAGVSCGRFHYGSAFGEPSGHADKVESITETLVKMGFSYDGKDFLYSGLTGCPLQAYIFMGPIYYQRLKHMVIDKMHARGSGPKAQLTRQPTEGKARNGGLRIGEMERDCLVGYGASMLAYERLMLASDPFEIHVCRECGLLGYYDHKRKSSMCSNCRNGDVMATMKLPYACKLLIQELQSMNIVPRLKLASA</sequence>
<keyword evidence="10" id="KW-0539">Nucleus</keyword>
<evidence type="ECO:0000259" key="21">
    <source>
        <dbReference type="Pfam" id="PF04567"/>
    </source>
</evidence>
<keyword evidence="23" id="KW-1185">Reference proteome</keyword>
<evidence type="ECO:0000256" key="8">
    <source>
        <dbReference type="ARBA" id="ARBA00022833"/>
    </source>
</evidence>
<comment type="function">
    <text evidence="12">Essential for the completion of the three rounds of mitosis in female megaspores required for the development of mature gametophytes.</text>
</comment>
<evidence type="ECO:0000259" key="18">
    <source>
        <dbReference type="Pfam" id="PF04563"/>
    </source>
</evidence>
<evidence type="ECO:0000313" key="22">
    <source>
        <dbReference type="EMBL" id="PRQ20387.1"/>
    </source>
</evidence>
<feature type="domain" description="RNA polymerase beta subunit protrusion" evidence="18">
    <location>
        <begin position="45"/>
        <end position="398"/>
    </location>
</feature>
<dbReference type="Proteomes" id="UP000238479">
    <property type="component" value="Chromosome 7"/>
</dbReference>
<dbReference type="InterPro" id="IPR007647">
    <property type="entry name" value="RNA_pol_Rpb2_5"/>
</dbReference>
<dbReference type="GO" id="GO:0005634">
    <property type="term" value="C:nucleus"/>
    <property type="evidence" value="ECO:0007669"/>
    <property type="project" value="UniProtKB-SubCell"/>
</dbReference>
<dbReference type="FunFam" id="3.90.1110.10:FF:000006">
    <property type="entry name" value="DNA-directed RNA polymerase subunit beta"/>
    <property type="match status" value="1"/>
</dbReference>
<gene>
    <name evidence="22" type="ORF">RchiOBHm_Chr7g0227611</name>
</gene>
<dbReference type="AlphaFoldDB" id="A0A2P6PEM9"/>
<dbReference type="Pfam" id="PF04560">
    <property type="entry name" value="RNA_pol_Rpb2_7"/>
    <property type="match status" value="1"/>
</dbReference>
<keyword evidence="8" id="KW-0862">Zinc</keyword>
<dbReference type="Gene3D" id="2.40.270.10">
    <property type="entry name" value="DNA-directed RNA polymerase, subunit 2, domain 6"/>
    <property type="match status" value="1"/>
</dbReference>
<evidence type="ECO:0000256" key="12">
    <source>
        <dbReference type="ARBA" id="ARBA00058576"/>
    </source>
</evidence>
<proteinExistence type="inferred from homology"/>
<comment type="similarity">
    <text evidence="2 13">Belongs to the RNA polymerase beta chain family.</text>
</comment>
<keyword evidence="7" id="KW-0863">Zinc-finger</keyword>
<dbReference type="InterPro" id="IPR007644">
    <property type="entry name" value="RNA_pol_bsu_protrusion"/>
</dbReference>
<dbReference type="InterPro" id="IPR007646">
    <property type="entry name" value="RNA_pol_Rpb2_4"/>
</dbReference>
<dbReference type="FunFam" id="3.90.1100.10:FF:000014">
    <property type="entry name" value="DNA-directed RNA polymerase subunit beta"/>
    <property type="match status" value="1"/>
</dbReference>
<evidence type="ECO:0000256" key="11">
    <source>
        <dbReference type="ARBA" id="ARBA00048552"/>
    </source>
</evidence>
<comment type="caution">
    <text evidence="22">The sequence shown here is derived from an EMBL/GenBank/DDBJ whole genome shotgun (WGS) entry which is preliminary data.</text>
</comment>
<reference evidence="22 23" key="1">
    <citation type="journal article" date="2018" name="Nat. Genet.">
        <title>The Rosa genome provides new insights in the design of modern roses.</title>
        <authorList>
            <person name="Bendahmane M."/>
        </authorList>
    </citation>
    <scope>NUCLEOTIDE SEQUENCE [LARGE SCALE GENOMIC DNA]</scope>
    <source>
        <strain evidence="23">cv. Old Blush</strain>
    </source>
</reference>
<organism evidence="22 23">
    <name type="scientific">Rosa chinensis</name>
    <name type="common">China rose</name>
    <dbReference type="NCBI Taxonomy" id="74649"/>
    <lineage>
        <taxon>Eukaryota</taxon>
        <taxon>Viridiplantae</taxon>
        <taxon>Streptophyta</taxon>
        <taxon>Embryophyta</taxon>
        <taxon>Tracheophyta</taxon>
        <taxon>Spermatophyta</taxon>
        <taxon>Magnoliopsida</taxon>
        <taxon>eudicotyledons</taxon>
        <taxon>Gunneridae</taxon>
        <taxon>Pentapetalae</taxon>
        <taxon>rosids</taxon>
        <taxon>fabids</taxon>
        <taxon>Rosales</taxon>
        <taxon>Rosaceae</taxon>
        <taxon>Rosoideae</taxon>
        <taxon>Rosoideae incertae sedis</taxon>
        <taxon>Rosa</taxon>
    </lineage>
</organism>
<protein>
    <recommendedName>
        <fullName evidence="14">DNA-directed RNA polymerase subunit beta</fullName>
        <ecNumber evidence="14">2.7.7.6</ecNumber>
    </recommendedName>
</protein>
<dbReference type="GO" id="GO:0032549">
    <property type="term" value="F:ribonucleoside binding"/>
    <property type="evidence" value="ECO:0007669"/>
    <property type="project" value="InterPro"/>
</dbReference>
<dbReference type="GO" id="GO:0000428">
    <property type="term" value="C:DNA-directed RNA polymerase complex"/>
    <property type="evidence" value="ECO:0007669"/>
    <property type="project" value="UniProtKB-KW"/>
</dbReference>
<dbReference type="PANTHER" id="PTHR20856">
    <property type="entry name" value="DNA-DIRECTED RNA POLYMERASE I SUBUNIT 2"/>
    <property type="match status" value="1"/>
</dbReference>
<keyword evidence="9 14" id="KW-0804">Transcription</keyword>
<name>A0A2P6PEM9_ROSCH</name>
<dbReference type="Gene3D" id="3.90.1100.10">
    <property type="match status" value="1"/>
</dbReference>
<evidence type="ECO:0000256" key="3">
    <source>
        <dbReference type="ARBA" id="ARBA00022478"/>
    </source>
</evidence>
<dbReference type="InterPro" id="IPR037034">
    <property type="entry name" value="RNA_pol_Rpb2_2_sf"/>
</dbReference>
<keyword evidence="5 14" id="KW-0548">Nucleotidyltransferase</keyword>
<dbReference type="Gene3D" id="3.90.1070.20">
    <property type="match status" value="1"/>
</dbReference>
<evidence type="ECO:0000313" key="23">
    <source>
        <dbReference type="Proteomes" id="UP000238479"/>
    </source>
</evidence>
<feature type="domain" description="RNA polymerase Rpb2" evidence="20">
    <location>
        <begin position="547"/>
        <end position="607"/>
    </location>
</feature>
<feature type="domain" description="RNA polymerase Rpb2" evidence="16">
    <location>
        <begin position="1050"/>
        <end position="1140"/>
    </location>
</feature>
<feature type="domain" description="RNA polymerase Rpb2" evidence="17">
    <location>
        <begin position="194"/>
        <end position="367"/>
    </location>
</feature>
<dbReference type="Pfam" id="PF04566">
    <property type="entry name" value="RNA_pol_Rpb2_4"/>
    <property type="match status" value="1"/>
</dbReference>
<evidence type="ECO:0000259" key="16">
    <source>
        <dbReference type="Pfam" id="PF04560"/>
    </source>
</evidence>
<dbReference type="SUPFAM" id="SSF64484">
    <property type="entry name" value="beta and beta-prime subunits of DNA dependent RNA-polymerase"/>
    <property type="match status" value="1"/>
</dbReference>
<keyword evidence="3 14" id="KW-0240">DNA-directed RNA polymerase</keyword>
<evidence type="ECO:0000256" key="5">
    <source>
        <dbReference type="ARBA" id="ARBA00022695"/>
    </source>
</evidence>
<dbReference type="PROSITE" id="PS01166">
    <property type="entry name" value="RNA_POL_BETA"/>
    <property type="match status" value="1"/>
</dbReference>
<evidence type="ECO:0000259" key="19">
    <source>
        <dbReference type="Pfam" id="PF04565"/>
    </source>
</evidence>
<dbReference type="FunFam" id="2.40.270.10:FF:000011">
    <property type="entry name" value="DNA-directed RNA polymerase subunit beta"/>
    <property type="match status" value="1"/>
</dbReference>
<dbReference type="OrthoDB" id="10248617at2759"/>
<evidence type="ECO:0000259" key="20">
    <source>
        <dbReference type="Pfam" id="PF04566"/>
    </source>
</evidence>
<evidence type="ECO:0000256" key="1">
    <source>
        <dbReference type="ARBA" id="ARBA00004123"/>
    </source>
</evidence>
<evidence type="ECO:0000256" key="9">
    <source>
        <dbReference type="ARBA" id="ARBA00023163"/>
    </source>
</evidence>
<dbReference type="InterPro" id="IPR007121">
    <property type="entry name" value="RNA_pol_bsu_CS"/>
</dbReference>
<dbReference type="InterPro" id="IPR037033">
    <property type="entry name" value="DNA-dir_RNAP_su2_hyb_sf"/>
</dbReference>
<dbReference type="FunFam" id="2.40.270.10:FF:000006">
    <property type="entry name" value="DNA-directed RNA polymerase subunit beta"/>
    <property type="match status" value="1"/>
</dbReference>
<dbReference type="GO" id="GO:0003677">
    <property type="term" value="F:DNA binding"/>
    <property type="evidence" value="ECO:0007669"/>
    <property type="project" value="InterPro"/>
</dbReference>
<dbReference type="EMBL" id="PDCK01000045">
    <property type="protein sequence ID" value="PRQ20387.1"/>
    <property type="molecule type" value="Genomic_DNA"/>
</dbReference>
<dbReference type="EC" id="2.7.7.6" evidence="14"/>
<dbReference type="FunFam" id="3.90.1800.10:FF:000002">
    <property type="entry name" value="DNA-directed RNA polymerase subunit beta"/>
    <property type="match status" value="1"/>
</dbReference>
<evidence type="ECO:0000256" key="6">
    <source>
        <dbReference type="ARBA" id="ARBA00022723"/>
    </source>
</evidence>
<comment type="catalytic activity">
    <reaction evidence="11 14">
        <text>RNA(n) + a ribonucleoside 5'-triphosphate = RNA(n+1) + diphosphate</text>
        <dbReference type="Rhea" id="RHEA:21248"/>
        <dbReference type="Rhea" id="RHEA-COMP:14527"/>
        <dbReference type="Rhea" id="RHEA-COMP:17342"/>
        <dbReference type="ChEBI" id="CHEBI:33019"/>
        <dbReference type="ChEBI" id="CHEBI:61557"/>
        <dbReference type="ChEBI" id="CHEBI:140395"/>
        <dbReference type="EC" id="2.7.7.6"/>
    </reaction>
</comment>
<evidence type="ECO:0000256" key="7">
    <source>
        <dbReference type="ARBA" id="ARBA00022771"/>
    </source>
</evidence>
<evidence type="ECO:0000256" key="2">
    <source>
        <dbReference type="ARBA" id="ARBA00006835"/>
    </source>
</evidence>
<evidence type="ECO:0000256" key="10">
    <source>
        <dbReference type="ARBA" id="ARBA00023242"/>
    </source>
</evidence>
<keyword evidence="6" id="KW-0479">Metal-binding</keyword>
<dbReference type="OMA" id="INTGQFG"/>
<evidence type="ECO:0000259" key="15">
    <source>
        <dbReference type="Pfam" id="PF00562"/>
    </source>
</evidence>
<dbReference type="GO" id="GO:0006351">
    <property type="term" value="P:DNA-templated transcription"/>
    <property type="evidence" value="ECO:0007669"/>
    <property type="project" value="InterPro"/>
</dbReference>